<organism evidence="3 4">
    <name type="scientific">Paraflavitalea soli</name>
    <dbReference type="NCBI Taxonomy" id="2315862"/>
    <lineage>
        <taxon>Bacteria</taxon>
        <taxon>Pseudomonadati</taxon>
        <taxon>Bacteroidota</taxon>
        <taxon>Chitinophagia</taxon>
        <taxon>Chitinophagales</taxon>
        <taxon>Chitinophagaceae</taxon>
        <taxon>Paraflavitalea</taxon>
    </lineage>
</organism>
<dbReference type="SMART" id="SM00758">
    <property type="entry name" value="PA14"/>
    <property type="match status" value="1"/>
</dbReference>
<feature type="domain" description="PA14" evidence="2">
    <location>
        <begin position="654"/>
        <end position="799"/>
    </location>
</feature>
<evidence type="ECO:0000259" key="2">
    <source>
        <dbReference type="PROSITE" id="PS51820"/>
    </source>
</evidence>
<accession>A0A3B7MMY0</accession>
<reference evidence="3 4" key="1">
    <citation type="submission" date="2018-09" db="EMBL/GenBank/DDBJ databases">
        <title>Genome sequencing of strain 6GH32-13.</title>
        <authorList>
            <person name="Weon H.-Y."/>
            <person name="Heo J."/>
            <person name="Kwon S.-W."/>
        </authorList>
    </citation>
    <scope>NUCLEOTIDE SEQUENCE [LARGE SCALE GENOMIC DNA]</scope>
    <source>
        <strain evidence="3 4">5GH32-13</strain>
    </source>
</reference>
<dbReference type="Proteomes" id="UP000263900">
    <property type="component" value="Chromosome"/>
</dbReference>
<evidence type="ECO:0000313" key="4">
    <source>
        <dbReference type="Proteomes" id="UP000263900"/>
    </source>
</evidence>
<protein>
    <recommendedName>
        <fullName evidence="2">PA14 domain-containing protein</fullName>
    </recommendedName>
</protein>
<name>A0A3B7MMY0_9BACT</name>
<dbReference type="RefSeq" id="WP_119050592.1">
    <property type="nucleotide sequence ID" value="NZ_CP032157.1"/>
</dbReference>
<keyword evidence="4" id="KW-1185">Reference proteome</keyword>
<evidence type="ECO:0000313" key="3">
    <source>
        <dbReference type="EMBL" id="AXY74709.1"/>
    </source>
</evidence>
<dbReference type="InterPro" id="IPR011658">
    <property type="entry name" value="PA14_dom"/>
</dbReference>
<feature type="transmembrane region" description="Helical" evidence="1">
    <location>
        <begin position="12"/>
        <end position="31"/>
    </location>
</feature>
<dbReference type="Pfam" id="PF07691">
    <property type="entry name" value="PA14"/>
    <property type="match status" value="1"/>
</dbReference>
<dbReference type="InterPro" id="IPR037524">
    <property type="entry name" value="PA14/GLEYA"/>
</dbReference>
<dbReference type="OrthoDB" id="9814627at2"/>
<keyword evidence="1" id="KW-1133">Transmembrane helix</keyword>
<dbReference type="EMBL" id="CP032157">
    <property type="protein sequence ID" value="AXY74709.1"/>
    <property type="molecule type" value="Genomic_DNA"/>
</dbReference>
<keyword evidence="1" id="KW-0472">Membrane</keyword>
<dbReference type="Gene3D" id="3.90.182.10">
    <property type="entry name" value="Toxin - Anthrax Protective Antigen,domain 1"/>
    <property type="match status" value="1"/>
</dbReference>
<dbReference type="PROSITE" id="PS51820">
    <property type="entry name" value="PA14"/>
    <property type="match status" value="1"/>
</dbReference>
<dbReference type="SUPFAM" id="SSF56988">
    <property type="entry name" value="Anthrax protective antigen"/>
    <property type="match status" value="1"/>
</dbReference>
<keyword evidence="1" id="KW-0812">Transmembrane</keyword>
<dbReference type="Gene3D" id="2.60.120.260">
    <property type="entry name" value="Galactose-binding domain-like"/>
    <property type="match status" value="1"/>
</dbReference>
<evidence type="ECO:0000256" key="1">
    <source>
        <dbReference type="SAM" id="Phobius"/>
    </source>
</evidence>
<sequence>MLVSLARYHKCIAWFFMGLIYLELVLIPVAARSEGRMPLAFKPVSSYGLDAPYLKNRATWSTANQPVNGFDPPMASTPLAYSASPLNMAAPRLHVASPASVKGTGPGQPEMAAFSSVNNTNLVDLFSGDFSYNIPLLDVGGYPVNLSYRAGISMDQEASWVGLGWNVNPGTVTRNLRGLPDDFNGQYDSIRKVISTKENKTVGVTGGADLEIAGFPKKEGGGTDTAFGGLSLGASLGVVYNNYRGWGIEQGINASINSGKAGKGPLTGGLSITNSSMDGLSITPSLSMKLFQTEVDNNGLFSGNLSVSAPYNSRAGLKALQISAGLRQSGVDKKNQSGSYGGSISSAISFASPSYTPSITIPYTSSQFSFTGKVGFEAKVVHPSFYISGYVSRQYIAARDSSLSLPAYGYLHYQDGAKNRASLLDFNREKEMPYREKPAVPNIAIPSYTYDAFSITGEGTGGMFRAYRSDIGFIHDHFIRTKDESDKLSIDVGLGDMVHGGVDLNINRAFTQNGPWLEQNSLQNIINFRKDSAAFQSVYFRNPGEKTVNDKSFYETVGGDDVVTVGLYQANSSSANILATNYLRRYRNKQYVGSNPLTRDNAVRIARDKRTQVISYLSAKEAQHAALSRYIESYTPNKFSAGLCTDVMVDVETGKGTGLAASYYRTTDLTGAGYTRVDKTINVDWGKGAPNIPVSPPFTNGFPDNYFSIRWLGRVKAPATGKYTFITESDDGIRLWVNDSLWINDWRDHAAHKDSVHLNLIEGEFYSIKVEYFERKGKASARLRWSYPGRTEHIIPDTFLYTPATIDTYTINDFLVREKRVNRFRKENHLSEIDVLNNDGRRYIYGIPVYNLKQKEVTFSVNGEQHRGNKETGLAGYNHGYDNTRNNTNGKDWYYNSEEVPAYAHSFLLTAILSPDYSDVTGNGITEDDIGDAVKFNYSKIAGITNPFQWRAPGVADSVSYSEGLKTDHRDDKGNYVYGEKELWYLHSIESKTMVATFTVEGRSDLPANNEQGTRINNGYSKRLKEINLYSKADFARKGTAARPIKTVHFRYTYELCPGVYGPGTGKLTLDSVYFTYNGNKKGKENPYVFHYNSKNPSYNGKSYDRWGNFKDPLENPGSTAGNVISNMDYPYALQDSIKAARNAAAWALDSVKLPSGGSLKVDYESDDYAYVQNRKAMQLFRIIGLGNSSTMPAQPGNLLHTRSSDQLYVYIRVPTPVTDAADAYFKYLYGVNKLYFKLNVEMPGDNYGSGYETVSCYADLAVTGGFGKVNNNVIWVKLAGISLKGDGDGSYSPLAKAAIQFLRLNLPSKAYPGSETGSDLDMAEAVKMLLSMATNIVGAFSSFDAQARNRRWATKIDTLRSFVRLNDPLGKKYGGGHRVKRILTYDNWDKMTNQRAAVYGQEYSYTDQKEVNGKKVTISSGVAVYEPALGGEENPFREPIEYVEKVSALGPVTLGYTEEPLGETFFPSPGIGYSRVRVRTIHHKNKKSANGYEDTRFYTAYDFPTYTDRTLIDNETKKRYKPALANLLRVNAKHYISLSQGFKVELNDMHGKMRSKAVFAETDPENPLSYNEQIYRVEDPKAEHKRLSNKAMVINANGEIDSNAVIGKDVELMVDMREQYSITNGYNVNLNTEMFSVPFLPPFFLIPSFLNLAQREENIYRSVATTKVIQRYGILDSVIQINKGSKISTKDVLYDSETGEALLNRTQNEYNDPVYTFNWPSHWAYDGTGMAYKNIDVVLNGITIREGKIENGNARLDSLFSSGDEILVAGKQKTGGANCNDEFSTFPTYNKIWSFDSSVANGGARSLYFIDREGKPYNGFDIRLKIIRSGRRNMAGSVGAVTTLKPPIVRNASGDYELRINTASEVIAATAAEQKQLWKTEDRNILKRTRLITPGSCPQGYSYSEEQGGCIKDTAVQIGQTYTVCKAPGNARYSTCGTYIYQLYGQNNTPYIRSRINPTDSFWINYISTNWSGYCQTPPPLASPGAPVNTALKMATATDSTTRRTAMKAMAVQAMAIQDSLGPLNRTVVWSCNPEQIPPNGWFGFTAPVYFPHDGLYYLGFAADNFIKLTIDDSLFHQDNVFNTELENFQIWHVFPRSFKKGYHTIKIEGRDAQGTITGFGLEVYDNSEGELIAAKSYADLSLIFSTKDVVDSTFPVSYSCPLGYSLATGEASQFVCRQTIPLPMDTSITETCYSMVKDTAINPYVTGILGNWRGHRAYTYYGQRAQSKPAVATNIRKDGIYNEFTSFWQFASGILRPQYDTAHWVWNEEGTLFSRKGSELENKDPLGRYNSGQYGYNQTLPVSVVQNSRFREAAFEGFEDYGFVTQTCDTACPIGRHFDFSVYKNYIDTLQKHSGKSSLHIPAGNSVGVGFKLAPASADTAVPKLSIGTKPVCSSTALDKIKTSEQVLLPVFTPVPGRRMVISAWVKEAQECTGISYINNRILVVFGESSSSIEFKPSGNIIEGWQRYEGVFTIPADVSLLSVSLQATASTDVFFDDLRIHPFNANMKSFVYHPVNLRLMAELDENNYAAFYEYDDEGTLIRTKKETVRGIKTIQETRSALLKP</sequence>
<gene>
    <name evidence="3" type="ORF">D3H65_12260</name>
</gene>
<proteinExistence type="predicted"/>
<dbReference type="KEGG" id="pseg:D3H65_12260"/>